<feature type="repeat" description="Solcar" evidence="9">
    <location>
        <begin position="4"/>
        <end position="87"/>
    </location>
</feature>
<gene>
    <name evidence="12" type="ORF">COCHEDRAFT_1102080</name>
</gene>
<evidence type="ECO:0000256" key="6">
    <source>
        <dbReference type="ARBA" id="ARBA00022792"/>
    </source>
</evidence>
<dbReference type="PROSITE" id="PS50920">
    <property type="entry name" value="SOLCAR"/>
    <property type="match status" value="3"/>
</dbReference>
<sequence length="341" mass="35876">MSGNSNSDILIAGAIAAFTVDLLVYPLDTLKTRIQSPNYARVYTNPQTGKPNPALFRGVYQGIGSVIIATLPSSGAFFTTYERTKSLFTRLNTTSSSPGGVLPTPLIHASASSLAELVSCAILTPAEVIKQNAQMVSLSTTSSSSSPQANATLQTLSKFRSNPLALWRGYTALAGRNLPFTAMQFPLLERLKEAIKQYRDERGLTRGTIVESGCITAFSAGTAGAVAAVITTPIDVVKTRIMLSAGEGSGEAKGGEGKGAKEGIKSAARDLIQGGEGGKKSSWGIGKEIVAEKGVRGLWRGGALRAVWTFVGAGLYLGAYETGRVYLASRRGDEVSEEDLM</sequence>
<evidence type="ECO:0000256" key="3">
    <source>
        <dbReference type="ARBA" id="ARBA00022448"/>
    </source>
</evidence>
<evidence type="ECO:0000256" key="11">
    <source>
        <dbReference type="SAM" id="Phobius"/>
    </source>
</evidence>
<dbReference type="AlphaFoldDB" id="M2UV92"/>
<feature type="transmembrane region" description="Helical" evidence="11">
    <location>
        <begin position="59"/>
        <end position="81"/>
    </location>
</feature>
<evidence type="ECO:0000256" key="1">
    <source>
        <dbReference type="ARBA" id="ARBA00004141"/>
    </source>
</evidence>
<dbReference type="Proteomes" id="UP000016936">
    <property type="component" value="Unassembled WGS sequence"/>
</dbReference>
<dbReference type="Gene3D" id="1.50.40.10">
    <property type="entry name" value="Mitochondrial carrier domain"/>
    <property type="match status" value="2"/>
</dbReference>
<evidence type="ECO:0000256" key="9">
    <source>
        <dbReference type="PROSITE-ProRule" id="PRU00282"/>
    </source>
</evidence>
<dbReference type="Pfam" id="PF00153">
    <property type="entry name" value="Mito_carr"/>
    <property type="match status" value="3"/>
</dbReference>
<keyword evidence="8 9" id="KW-0472">Membrane</keyword>
<dbReference type="GO" id="GO:0016020">
    <property type="term" value="C:membrane"/>
    <property type="evidence" value="ECO:0007669"/>
    <property type="project" value="UniProtKB-SubCell"/>
</dbReference>
<dbReference type="OMA" id="DIWIAGA"/>
<evidence type="ECO:0000256" key="8">
    <source>
        <dbReference type="ARBA" id="ARBA00023136"/>
    </source>
</evidence>
<dbReference type="EMBL" id="KB445576">
    <property type="protein sequence ID" value="EMD91758.1"/>
    <property type="molecule type" value="Genomic_DNA"/>
</dbReference>
<keyword evidence="6" id="KW-0496">Mitochondrion</keyword>
<keyword evidence="6" id="KW-0999">Mitochondrion inner membrane</keyword>
<evidence type="ECO:0008006" key="14">
    <source>
        <dbReference type="Google" id="ProtNLM"/>
    </source>
</evidence>
<feature type="transmembrane region" description="Helical" evidence="11">
    <location>
        <begin position="9"/>
        <end position="27"/>
    </location>
</feature>
<evidence type="ECO:0000256" key="4">
    <source>
        <dbReference type="ARBA" id="ARBA00022692"/>
    </source>
</evidence>
<dbReference type="InterPro" id="IPR023395">
    <property type="entry name" value="MCP_dom_sf"/>
</dbReference>
<dbReference type="PANTHER" id="PTHR45667">
    <property type="entry name" value="S-ADENOSYLMETHIONINE MITOCHONDRIAL CARRIER PROTEIN"/>
    <property type="match status" value="1"/>
</dbReference>
<keyword evidence="7 11" id="KW-1133">Transmembrane helix</keyword>
<evidence type="ECO:0000313" key="13">
    <source>
        <dbReference type="Proteomes" id="UP000016936"/>
    </source>
</evidence>
<organism evidence="12 13">
    <name type="scientific">Cochliobolus heterostrophus (strain C5 / ATCC 48332 / race O)</name>
    <name type="common">Southern corn leaf blight fungus</name>
    <name type="synonym">Bipolaris maydis</name>
    <dbReference type="NCBI Taxonomy" id="701091"/>
    <lineage>
        <taxon>Eukaryota</taxon>
        <taxon>Fungi</taxon>
        <taxon>Dikarya</taxon>
        <taxon>Ascomycota</taxon>
        <taxon>Pezizomycotina</taxon>
        <taxon>Dothideomycetes</taxon>
        <taxon>Pleosporomycetidae</taxon>
        <taxon>Pleosporales</taxon>
        <taxon>Pleosporineae</taxon>
        <taxon>Pleosporaceae</taxon>
        <taxon>Bipolaris</taxon>
    </lineage>
</organism>
<evidence type="ECO:0000256" key="7">
    <source>
        <dbReference type="ARBA" id="ARBA00022989"/>
    </source>
</evidence>
<evidence type="ECO:0000256" key="5">
    <source>
        <dbReference type="ARBA" id="ARBA00022737"/>
    </source>
</evidence>
<keyword evidence="3 10" id="KW-0813">Transport</keyword>
<keyword evidence="4 9" id="KW-0812">Transmembrane</keyword>
<accession>M2UV92</accession>
<proteinExistence type="inferred from homology"/>
<dbReference type="InterPro" id="IPR018108">
    <property type="entry name" value="MCP_transmembrane"/>
</dbReference>
<name>M2UV92_COCH5</name>
<dbReference type="SUPFAM" id="SSF103506">
    <property type="entry name" value="Mitochondrial carrier"/>
    <property type="match status" value="1"/>
</dbReference>
<dbReference type="eggNOG" id="KOG0768">
    <property type="taxonomic scope" value="Eukaryota"/>
</dbReference>
<evidence type="ECO:0000256" key="10">
    <source>
        <dbReference type="RuleBase" id="RU000488"/>
    </source>
</evidence>
<feature type="repeat" description="Solcar" evidence="9">
    <location>
        <begin position="211"/>
        <end position="326"/>
    </location>
</feature>
<dbReference type="HOGENOM" id="CLU_015166_3_0_1"/>
<keyword evidence="13" id="KW-1185">Reference proteome</keyword>
<dbReference type="OrthoDB" id="250329at2759"/>
<comment type="subcellular location">
    <subcellularLocation>
        <location evidence="1">Membrane</location>
        <topology evidence="1">Multi-pass membrane protein</topology>
    </subcellularLocation>
</comment>
<evidence type="ECO:0000256" key="2">
    <source>
        <dbReference type="ARBA" id="ARBA00006375"/>
    </source>
</evidence>
<keyword evidence="5" id="KW-0677">Repeat</keyword>
<reference evidence="12 13" key="1">
    <citation type="journal article" date="2012" name="PLoS Pathog.">
        <title>Diverse lifestyles and strategies of plant pathogenesis encoded in the genomes of eighteen Dothideomycetes fungi.</title>
        <authorList>
            <person name="Ohm R.A."/>
            <person name="Feau N."/>
            <person name="Henrissat B."/>
            <person name="Schoch C.L."/>
            <person name="Horwitz B.A."/>
            <person name="Barry K.W."/>
            <person name="Condon B.J."/>
            <person name="Copeland A.C."/>
            <person name="Dhillon B."/>
            <person name="Glaser F."/>
            <person name="Hesse C.N."/>
            <person name="Kosti I."/>
            <person name="LaButti K."/>
            <person name="Lindquist E.A."/>
            <person name="Lucas S."/>
            <person name="Salamov A.A."/>
            <person name="Bradshaw R.E."/>
            <person name="Ciuffetti L."/>
            <person name="Hamelin R.C."/>
            <person name="Kema G.H.J."/>
            <person name="Lawrence C."/>
            <person name="Scott J.A."/>
            <person name="Spatafora J.W."/>
            <person name="Turgeon B.G."/>
            <person name="de Wit P.J.G.M."/>
            <person name="Zhong S."/>
            <person name="Goodwin S.B."/>
            <person name="Grigoriev I.V."/>
        </authorList>
    </citation>
    <scope>NUCLEOTIDE SEQUENCE [LARGE SCALE GENOMIC DNA]</scope>
    <source>
        <strain evidence="13">C5 / ATCC 48332 / race O</strain>
    </source>
</reference>
<reference evidence="13" key="2">
    <citation type="journal article" date="2013" name="PLoS Genet.">
        <title>Comparative genome structure, secondary metabolite, and effector coding capacity across Cochliobolus pathogens.</title>
        <authorList>
            <person name="Condon B.J."/>
            <person name="Leng Y."/>
            <person name="Wu D."/>
            <person name="Bushley K.E."/>
            <person name="Ohm R.A."/>
            <person name="Otillar R."/>
            <person name="Martin J."/>
            <person name="Schackwitz W."/>
            <person name="Grimwood J."/>
            <person name="MohdZainudin N."/>
            <person name="Xue C."/>
            <person name="Wang R."/>
            <person name="Manning V.A."/>
            <person name="Dhillon B."/>
            <person name="Tu Z.J."/>
            <person name="Steffenson B.J."/>
            <person name="Salamov A."/>
            <person name="Sun H."/>
            <person name="Lowry S."/>
            <person name="LaButti K."/>
            <person name="Han J."/>
            <person name="Copeland A."/>
            <person name="Lindquist E."/>
            <person name="Barry K."/>
            <person name="Schmutz J."/>
            <person name="Baker S.E."/>
            <person name="Ciuffetti L.M."/>
            <person name="Grigoriev I.V."/>
            <person name="Zhong S."/>
            <person name="Turgeon B.G."/>
        </authorList>
    </citation>
    <scope>NUCLEOTIDE SEQUENCE [LARGE SCALE GENOMIC DNA]</scope>
    <source>
        <strain evidence="13">C5 / ATCC 48332 / race O</strain>
    </source>
</reference>
<feature type="repeat" description="Solcar" evidence="9">
    <location>
        <begin position="103"/>
        <end position="194"/>
    </location>
</feature>
<protein>
    <recommendedName>
        <fullName evidence="14">Mitochondrial carrier protein</fullName>
    </recommendedName>
</protein>
<evidence type="ECO:0000313" key="12">
    <source>
        <dbReference type="EMBL" id="EMD91758.1"/>
    </source>
</evidence>
<comment type="similarity">
    <text evidence="2 10">Belongs to the mitochondrial carrier (TC 2.A.29) family.</text>
</comment>